<evidence type="ECO:0000313" key="2">
    <source>
        <dbReference type="EMBL" id="GFS19670.1"/>
    </source>
</evidence>
<evidence type="ECO:0000256" key="1">
    <source>
        <dbReference type="SAM" id="MobiDB-lite"/>
    </source>
</evidence>
<accession>A0AAV4JCZ7</accession>
<gene>
    <name evidence="2" type="ORF">ElyMa_005038500</name>
</gene>
<feature type="region of interest" description="Disordered" evidence="1">
    <location>
        <begin position="53"/>
        <end position="73"/>
    </location>
</feature>
<dbReference type="AlphaFoldDB" id="A0AAV4JCZ7"/>
<comment type="caution">
    <text evidence="2">The sequence shown here is derived from an EMBL/GenBank/DDBJ whole genome shotgun (WGS) entry which is preliminary data.</text>
</comment>
<protein>
    <submittedName>
        <fullName evidence="2">Uncharacterized protein</fullName>
    </submittedName>
</protein>
<reference evidence="2 3" key="1">
    <citation type="journal article" date="2021" name="Elife">
        <title>Chloroplast acquisition without the gene transfer in kleptoplastic sea slugs, Plakobranchus ocellatus.</title>
        <authorList>
            <person name="Maeda T."/>
            <person name="Takahashi S."/>
            <person name="Yoshida T."/>
            <person name="Shimamura S."/>
            <person name="Takaki Y."/>
            <person name="Nagai Y."/>
            <person name="Toyoda A."/>
            <person name="Suzuki Y."/>
            <person name="Arimoto A."/>
            <person name="Ishii H."/>
            <person name="Satoh N."/>
            <person name="Nishiyama T."/>
            <person name="Hasebe M."/>
            <person name="Maruyama T."/>
            <person name="Minagawa J."/>
            <person name="Obokata J."/>
            <person name="Shigenobu S."/>
        </authorList>
    </citation>
    <scope>NUCLEOTIDE SEQUENCE [LARGE SCALE GENOMIC DNA]</scope>
</reference>
<sequence>MWFCRRLRRVKWNDRRSSGSILRGLSAMRKILLIVNVARLNLYFRPAVWNKNHQYHGNSASRDHKEKKKKERQAVLPSYNVTMVTGMGIQEQFIAHKCLDRENW</sequence>
<keyword evidence="3" id="KW-1185">Reference proteome</keyword>
<organism evidence="2 3">
    <name type="scientific">Elysia marginata</name>
    <dbReference type="NCBI Taxonomy" id="1093978"/>
    <lineage>
        <taxon>Eukaryota</taxon>
        <taxon>Metazoa</taxon>
        <taxon>Spiralia</taxon>
        <taxon>Lophotrochozoa</taxon>
        <taxon>Mollusca</taxon>
        <taxon>Gastropoda</taxon>
        <taxon>Heterobranchia</taxon>
        <taxon>Euthyneura</taxon>
        <taxon>Panpulmonata</taxon>
        <taxon>Sacoglossa</taxon>
        <taxon>Placobranchoidea</taxon>
        <taxon>Plakobranchidae</taxon>
        <taxon>Elysia</taxon>
    </lineage>
</organism>
<name>A0AAV4JCZ7_9GAST</name>
<proteinExistence type="predicted"/>
<dbReference type="Proteomes" id="UP000762676">
    <property type="component" value="Unassembled WGS sequence"/>
</dbReference>
<evidence type="ECO:0000313" key="3">
    <source>
        <dbReference type="Proteomes" id="UP000762676"/>
    </source>
</evidence>
<dbReference type="EMBL" id="BMAT01010075">
    <property type="protein sequence ID" value="GFS19670.1"/>
    <property type="molecule type" value="Genomic_DNA"/>
</dbReference>